<reference evidence="2" key="1">
    <citation type="journal article" date="2015" name="Nature">
        <title>Complex archaea that bridge the gap between prokaryotes and eukaryotes.</title>
        <authorList>
            <person name="Spang A."/>
            <person name="Saw J.H."/>
            <person name="Jorgensen S.L."/>
            <person name="Zaremba-Niedzwiedzka K."/>
            <person name="Martijn J."/>
            <person name="Lind A.E."/>
            <person name="van Eijk R."/>
            <person name="Schleper C."/>
            <person name="Guy L."/>
            <person name="Ettema T.J."/>
        </authorList>
    </citation>
    <scope>NUCLEOTIDE SEQUENCE</scope>
</reference>
<dbReference type="EMBL" id="LAZR01046076">
    <property type="protein sequence ID" value="KKK97380.1"/>
    <property type="molecule type" value="Genomic_DNA"/>
</dbReference>
<sequence length="101" mass="11954">MNPKLETQYKAEIERLESRIKDLKQENKSLAFEVDEAQDDIEACRTRALDAEEEVEELEDRLIEFEPPENPQITRRWEVKACREAQRRARGKKSSTPSPYF</sequence>
<feature type="coiled-coil region" evidence="1">
    <location>
        <begin position="6"/>
        <end position="61"/>
    </location>
</feature>
<keyword evidence="1" id="KW-0175">Coiled coil</keyword>
<comment type="caution">
    <text evidence="2">The sequence shown here is derived from an EMBL/GenBank/DDBJ whole genome shotgun (WGS) entry which is preliminary data.</text>
</comment>
<evidence type="ECO:0000313" key="2">
    <source>
        <dbReference type="EMBL" id="KKK97380.1"/>
    </source>
</evidence>
<gene>
    <name evidence="2" type="ORF">LCGC14_2653330</name>
</gene>
<dbReference type="AlphaFoldDB" id="A0A0F9AGJ1"/>
<organism evidence="2">
    <name type="scientific">marine sediment metagenome</name>
    <dbReference type="NCBI Taxonomy" id="412755"/>
    <lineage>
        <taxon>unclassified sequences</taxon>
        <taxon>metagenomes</taxon>
        <taxon>ecological metagenomes</taxon>
    </lineage>
</organism>
<accession>A0A0F9AGJ1</accession>
<evidence type="ECO:0000256" key="1">
    <source>
        <dbReference type="SAM" id="Coils"/>
    </source>
</evidence>
<protein>
    <submittedName>
        <fullName evidence="2">Uncharacterized protein</fullName>
    </submittedName>
</protein>
<name>A0A0F9AGJ1_9ZZZZ</name>
<dbReference type="Gene3D" id="1.20.5.1160">
    <property type="entry name" value="Vasodilator-stimulated phosphoprotein"/>
    <property type="match status" value="1"/>
</dbReference>
<proteinExistence type="predicted"/>